<dbReference type="PANTHER" id="PTHR21530">
    <property type="entry name" value="PHEROMONE SHUTDOWN PROTEIN"/>
    <property type="match status" value="1"/>
</dbReference>
<dbReference type="Pfam" id="PF01963">
    <property type="entry name" value="TraB_PrgY_gumN"/>
    <property type="match status" value="1"/>
</dbReference>
<dbReference type="Proteomes" id="UP000199648">
    <property type="component" value="Unassembled WGS sequence"/>
</dbReference>
<keyword evidence="1" id="KW-0472">Membrane</keyword>
<dbReference type="CDD" id="cd14726">
    <property type="entry name" value="TraB_PrgY-like"/>
    <property type="match status" value="1"/>
</dbReference>
<dbReference type="InterPro" id="IPR002816">
    <property type="entry name" value="TraB/PrgY/GumN_fam"/>
</dbReference>
<dbReference type="InterPro" id="IPR046345">
    <property type="entry name" value="TraB_PrgY-like"/>
</dbReference>
<gene>
    <name evidence="2" type="ORF">SAMN03097708_02327</name>
</gene>
<dbReference type="RefSeq" id="WP_092997169.1">
    <property type="nucleotide sequence ID" value="NZ_FMWD01000007.1"/>
</dbReference>
<dbReference type="InterPro" id="IPR005230">
    <property type="entry name" value="TraB_bac"/>
</dbReference>
<dbReference type="AlphaFoldDB" id="A0A1G5QLN9"/>
<organism evidence="2 3">
    <name type="scientific">Thiohalomonas denitrificans</name>
    <dbReference type="NCBI Taxonomy" id="415747"/>
    <lineage>
        <taxon>Bacteria</taxon>
        <taxon>Pseudomonadati</taxon>
        <taxon>Pseudomonadota</taxon>
        <taxon>Gammaproteobacteria</taxon>
        <taxon>Thiohalomonadales</taxon>
        <taxon>Thiohalomonadaceae</taxon>
        <taxon>Thiohalomonas</taxon>
    </lineage>
</organism>
<dbReference type="EMBL" id="FMWD01000007">
    <property type="protein sequence ID" value="SCZ62743.1"/>
    <property type="molecule type" value="Genomic_DNA"/>
</dbReference>
<evidence type="ECO:0000313" key="2">
    <source>
        <dbReference type="EMBL" id="SCZ62743.1"/>
    </source>
</evidence>
<keyword evidence="3" id="KW-1185">Reference proteome</keyword>
<feature type="transmembrane region" description="Helical" evidence="1">
    <location>
        <begin position="373"/>
        <end position="396"/>
    </location>
</feature>
<proteinExistence type="predicted"/>
<dbReference type="NCBIfam" id="TIGR00261">
    <property type="entry name" value="traB"/>
    <property type="match status" value="1"/>
</dbReference>
<accession>A0A1G5QLN9</accession>
<evidence type="ECO:0000313" key="3">
    <source>
        <dbReference type="Proteomes" id="UP000199648"/>
    </source>
</evidence>
<dbReference type="OrthoDB" id="9809330at2"/>
<feature type="transmembrane region" description="Helical" evidence="1">
    <location>
        <begin position="262"/>
        <end position="280"/>
    </location>
</feature>
<dbReference type="PANTHER" id="PTHR21530:SF7">
    <property type="entry name" value="TRAB DOMAIN-CONTAINING PROTEIN"/>
    <property type="match status" value="1"/>
</dbReference>
<keyword evidence="1" id="KW-0812">Transmembrane</keyword>
<dbReference type="STRING" id="415747.SAMN03097708_02327"/>
<sequence length="402" mass="43820">MPTSLSQEPIRVIRRGNVEFTLLGTAHVSRASAEEVTRQLDGGQYDAVAVELCPSRHAALTTPDVWGQTNLFRLIRDGKAGMLAASLALGAYQQRLAEQFGVEPGAEMRAAVERALAHSIPVLLVDRDIGITLRRTYHGTPRSQRFTLLGGLLASVLSREKVSEEEIERLKEGDILETTFAEFTERSATLQGPLIDERDRYMAARLCEETAAGNYRRVLVVIGAGHLKGLADYLSRGEGCTDPQATIANLETLPPRARWPRVLPWVIVAVVLTGFAIGFSRSPELGGLLVWEWILINGTLSAVGTLIAGAHPLTILTAFIAAPWTSLNPMIGASMVAGAVEVWLRKPRVADFGTLRSDVTSLRGWWRNRVSRTLLVFFLAGLGSSLGTYLAGFRIYDHLLGG</sequence>
<evidence type="ECO:0000256" key="1">
    <source>
        <dbReference type="SAM" id="Phobius"/>
    </source>
</evidence>
<protein>
    <submittedName>
        <fullName evidence="2">Pheromone shutdown-related protein TraB</fullName>
    </submittedName>
</protein>
<name>A0A1G5QLN9_9GAMM</name>
<keyword evidence="1" id="KW-1133">Transmembrane helix</keyword>
<reference evidence="2 3" key="1">
    <citation type="submission" date="2016-10" db="EMBL/GenBank/DDBJ databases">
        <authorList>
            <person name="de Groot N.N."/>
        </authorList>
    </citation>
    <scope>NUCLEOTIDE SEQUENCE [LARGE SCALE GENOMIC DNA]</scope>
    <source>
        <strain evidence="2 3">HLD2</strain>
    </source>
</reference>